<protein>
    <recommendedName>
        <fullName evidence="4">Heparan-alpha-glucosaminide N-acetyltransferase catalytic domain-containing protein</fullName>
    </recommendedName>
</protein>
<feature type="transmembrane region" description="Helical" evidence="1">
    <location>
        <begin position="621"/>
        <end position="639"/>
    </location>
</feature>
<feature type="transmembrane region" description="Helical" evidence="1">
    <location>
        <begin position="21"/>
        <end position="44"/>
    </location>
</feature>
<feature type="transmembrane region" description="Helical" evidence="1">
    <location>
        <begin position="92"/>
        <end position="110"/>
    </location>
</feature>
<keyword evidence="1" id="KW-0812">Transmembrane</keyword>
<feature type="transmembrane region" description="Helical" evidence="1">
    <location>
        <begin position="154"/>
        <end position="176"/>
    </location>
</feature>
<feature type="transmembrane region" description="Helical" evidence="1">
    <location>
        <begin position="130"/>
        <end position="147"/>
    </location>
</feature>
<name>A0A518CN66_9PLAN</name>
<feature type="transmembrane region" description="Helical" evidence="1">
    <location>
        <begin position="226"/>
        <end position="244"/>
    </location>
</feature>
<keyword evidence="3" id="KW-1185">Reference proteome</keyword>
<sequence length="711" mass="82502">MATASQPLPNRIHSLDQFRGYTILGMFLVNYMGSYKTFVHPVLLHHNISCSYADTIMPHFIFAVGFAFRLSFGRKRHEGGLTAAHWRVVRRILGLMVVTFSVYHIGRVANSWDQLTQMTFWEIFETPMKRVWLQTLGHIALTSLWILPWMRTSVLTRIIVMITCALAHHLACYYGYFLYANSSPNAIDGGPLGFLTWTTPALLGTITCDWVQDAREKHKHPNLVKMFLWSIVIMLLGWMITWPARLWDISPKEMQVLKDTEYKDRDHVNHVTGEAVKPLNEKLKPFNKVVGELRTEYTNKGFEYKQALVNEKMVEAGLDPELQYPPKYLNVEVINEFETSPSPELLELRERLERYEEALTPEIIRLNDEQLKTKTDLARKVESLILAERDRKLELQNQFMVEAELDPENDKPTDAINKKVNETFQAEPGAEIVELREQVQEAKVPYLEMDSVYYDSYQTEKATLESLTADFTTQETAIKNEITNRLLTEAGLDPEADTPTEEINKKIATELAATQGEEFDTLRQSQQAQKMLTDHLETLVEIEWTKLPTGERRDLKLAIDPVIPNEKRMEKLSGMSWTDFIGRNPFDSPDEQNEEIVQYQPRYEFYWNAWMMSQRAGTMSYLIFAGGFSLFVYTLFYIFTDIWGFQIGLFRTWGTNALASYVLFELVCGAVKNFVPRDPPAWYGWSSWVIGMYLMYVVIRSLEKNKIYIRM</sequence>
<dbReference type="Proteomes" id="UP000317178">
    <property type="component" value="Chromosome"/>
</dbReference>
<evidence type="ECO:0000313" key="2">
    <source>
        <dbReference type="EMBL" id="QDU80672.1"/>
    </source>
</evidence>
<dbReference type="EMBL" id="CP036281">
    <property type="protein sequence ID" value="QDU80672.1"/>
    <property type="molecule type" value="Genomic_DNA"/>
</dbReference>
<evidence type="ECO:0008006" key="4">
    <source>
        <dbReference type="Google" id="ProtNLM"/>
    </source>
</evidence>
<proteinExistence type="predicted"/>
<dbReference type="PANTHER" id="PTHR31061:SF24">
    <property type="entry name" value="LD22376P"/>
    <property type="match status" value="1"/>
</dbReference>
<dbReference type="KEGG" id="plon:Pla110_24040"/>
<reference evidence="2 3" key="1">
    <citation type="submission" date="2019-02" db="EMBL/GenBank/DDBJ databases">
        <title>Deep-cultivation of Planctomycetes and their phenomic and genomic characterization uncovers novel biology.</title>
        <authorList>
            <person name="Wiegand S."/>
            <person name="Jogler M."/>
            <person name="Boedeker C."/>
            <person name="Pinto D."/>
            <person name="Vollmers J."/>
            <person name="Rivas-Marin E."/>
            <person name="Kohn T."/>
            <person name="Peeters S.H."/>
            <person name="Heuer A."/>
            <person name="Rast P."/>
            <person name="Oberbeckmann S."/>
            <person name="Bunk B."/>
            <person name="Jeske O."/>
            <person name="Meyerdierks A."/>
            <person name="Storesund J.E."/>
            <person name="Kallscheuer N."/>
            <person name="Luecker S."/>
            <person name="Lage O.M."/>
            <person name="Pohl T."/>
            <person name="Merkel B.J."/>
            <person name="Hornburger P."/>
            <person name="Mueller R.-W."/>
            <person name="Bruemmer F."/>
            <person name="Labrenz M."/>
            <person name="Spormann A.M."/>
            <person name="Op den Camp H."/>
            <person name="Overmann J."/>
            <person name="Amann R."/>
            <person name="Jetten M.S.M."/>
            <person name="Mascher T."/>
            <person name="Medema M.H."/>
            <person name="Devos D.P."/>
            <person name="Kaster A.-K."/>
            <person name="Ovreas L."/>
            <person name="Rohde M."/>
            <person name="Galperin M.Y."/>
            <person name="Jogler C."/>
        </authorList>
    </citation>
    <scope>NUCLEOTIDE SEQUENCE [LARGE SCALE GENOMIC DNA]</scope>
    <source>
        <strain evidence="2 3">Pla110</strain>
    </source>
</reference>
<dbReference type="OrthoDB" id="9766391at2"/>
<feature type="transmembrane region" description="Helical" evidence="1">
    <location>
        <begin position="56"/>
        <end position="72"/>
    </location>
</feature>
<accession>A0A518CN66</accession>
<evidence type="ECO:0000313" key="3">
    <source>
        <dbReference type="Proteomes" id="UP000317178"/>
    </source>
</evidence>
<evidence type="ECO:0000256" key="1">
    <source>
        <dbReference type="SAM" id="Phobius"/>
    </source>
</evidence>
<dbReference type="RefSeq" id="WP_144995928.1">
    <property type="nucleotide sequence ID" value="NZ_CP036281.1"/>
</dbReference>
<gene>
    <name evidence="2" type="ORF">Pla110_24040</name>
</gene>
<dbReference type="AlphaFoldDB" id="A0A518CN66"/>
<organism evidence="2 3">
    <name type="scientific">Polystyrenella longa</name>
    <dbReference type="NCBI Taxonomy" id="2528007"/>
    <lineage>
        <taxon>Bacteria</taxon>
        <taxon>Pseudomonadati</taxon>
        <taxon>Planctomycetota</taxon>
        <taxon>Planctomycetia</taxon>
        <taxon>Planctomycetales</taxon>
        <taxon>Planctomycetaceae</taxon>
        <taxon>Polystyrenella</taxon>
    </lineage>
</organism>
<feature type="transmembrane region" description="Helical" evidence="1">
    <location>
        <begin position="682"/>
        <end position="702"/>
    </location>
</feature>
<keyword evidence="1" id="KW-0472">Membrane</keyword>
<keyword evidence="1" id="KW-1133">Transmembrane helix</keyword>
<dbReference type="PANTHER" id="PTHR31061">
    <property type="entry name" value="LD22376P"/>
    <property type="match status" value="1"/>
</dbReference>